<proteinExistence type="predicted"/>
<evidence type="ECO:0000313" key="4">
    <source>
        <dbReference type="Proteomes" id="UP001374579"/>
    </source>
</evidence>
<dbReference type="SUPFAM" id="SSF103243">
    <property type="entry name" value="KA1-like"/>
    <property type="match status" value="1"/>
</dbReference>
<name>A0AAN9GFK0_9CAEN</name>
<dbReference type="Gene3D" id="3.30.310.80">
    <property type="entry name" value="Kinase associated domain 1, KA1"/>
    <property type="match status" value="1"/>
</dbReference>
<keyword evidence="2" id="KW-0067">ATP-binding</keyword>
<comment type="caution">
    <text evidence="3">The sequence shown here is derived from an EMBL/GenBank/DDBJ whole genome shotgun (WGS) entry which is preliminary data.</text>
</comment>
<evidence type="ECO:0000313" key="3">
    <source>
        <dbReference type="EMBL" id="KAK7106562.1"/>
    </source>
</evidence>
<reference evidence="3 4" key="1">
    <citation type="submission" date="2024-02" db="EMBL/GenBank/DDBJ databases">
        <title>Chromosome-scale genome assembly of the rough periwinkle Littorina saxatilis.</title>
        <authorList>
            <person name="De Jode A."/>
            <person name="Faria R."/>
            <person name="Formenti G."/>
            <person name="Sims Y."/>
            <person name="Smith T.P."/>
            <person name="Tracey A."/>
            <person name="Wood J.M.D."/>
            <person name="Zagrodzka Z.B."/>
            <person name="Johannesson K."/>
            <person name="Butlin R.K."/>
            <person name="Leder E.H."/>
        </authorList>
    </citation>
    <scope>NUCLEOTIDE SEQUENCE [LARGE SCALE GENOMIC DNA]</scope>
    <source>
        <strain evidence="3">Snail1</strain>
        <tissue evidence="3">Muscle</tissue>
    </source>
</reference>
<dbReference type="Proteomes" id="UP001374579">
    <property type="component" value="Unassembled WGS sequence"/>
</dbReference>
<accession>A0AAN9GFK0</accession>
<keyword evidence="1" id="KW-0547">Nucleotide-binding</keyword>
<dbReference type="InterPro" id="IPR028375">
    <property type="entry name" value="KA1/Ssp2_C"/>
</dbReference>
<dbReference type="GO" id="GO:0005524">
    <property type="term" value="F:ATP binding"/>
    <property type="evidence" value="ECO:0007669"/>
    <property type="project" value="UniProtKB-KW"/>
</dbReference>
<dbReference type="EMBL" id="JBAMIC010000007">
    <property type="protein sequence ID" value="KAK7106562.1"/>
    <property type="molecule type" value="Genomic_DNA"/>
</dbReference>
<sequence>MSRLLELAPAGPRTVDDVVLAIKDALDSVCPSVAYERLEKRFRLQQADLEMEVEVCDGEGEIPPGLHVRKLSGDHTHYAALCNHLLACVNN</sequence>
<evidence type="ECO:0000256" key="1">
    <source>
        <dbReference type="ARBA" id="ARBA00022741"/>
    </source>
</evidence>
<gene>
    <name evidence="3" type="ORF">V1264_017800</name>
</gene>
<organism evidence="3 4">
    <name type="scientific">Littorina saxatilis</name>
    <dbReference type="NCBI Taxonomy" id="31220"/>
    <lineage>
        <taxon>Eukaryota</taxon>
        <taxon>Metazoa</taxon>
        <taxon>Spiralia</taxon>
        <taxon>Lophotrochozoa</taxon>
        <taxon>Mollusca</taxon>
        <taxon>Gastropoda</taxon>
        <taxon>Caenogastropoda</taxon>
        <taxon>Littorinimorpha</taxon>
        <taxon>Littorinoidea</taxon>
        <taxon>Littorinidae</taxon>
        <taxon>Littorina</taxon>
    </lineage>
</organism>
<keyword evidence="4" id="KW-1185">Reference proteome</keyword>
<evidence type="ECO:0000256" key="2">
    <source>
        <dbReference type="ARBA" id="ARBA00022840"/>
    </source>
</evidence>
<dbReference type="AlphaFoldDB" id="A0AAN9GFK0"/>
<protein>
    <submittedName>
        <fullName evidence="3">Uncharacterized protein</fullName>
    </submittedName>
</protein>